<evidence type="ECO:0000256" key="1">
    <source>
        <dbReference type="ARBA" id="ARBA00022679"/>
    </source>
</evidence>
<feature type="domain" description="N-acetyltransferase" evidence="3">
    <location>
        <begin position="3"/>
        <end position="153"/>
    </location>
</feature>
<dbReference type="GO" id="GO:0016747">
    <property type="term" value="F:acyltransferase activity, transferring groups other than amino-acyl groups"/>
    <property type="evidence" value="ECO:0007669"/>
    <property type="project" value="InterPro"/>
</dbReference>
<dbReference type="AlphaFoldDB" id="A0A1Z4LJ41"/>
<dbReference type="EMBL" id="AP018227">
    <property type="protein sequence ID" value="BAY81256.1"/>
    <property type="molecule type" value="Genomic_DNA"/>
</dbReference>
<dbReference type="Pfam" id="PF13508">
    <property type="entry name" value="Acetyltransf_7"/>
    <property type="match status" value="1"/>
</dbReference>
<organism evidence="4 5">
    <name type="scientific">Calothrix parasitica NIES-267</name>
    <dbReference type="NCBI Taxonomy" id="1973488"/>
    <lineage>
        <taxon>Bacteria</taxon>
        <taxon>Bacillati</taxon>
        <taxon>Cyanobacteriota</taxon>
        <taxon>Cyanophyceae</taxon>
        <taxon>Nostocales</taxon>
        <taxon>Calotrichaceae</taxon>
        <taxon>Calothrix</taxon>
    </lineage>
</organism>
<evidence type="ECO:0000259" key="3">
    <source>
        <dbReference type="PROSITE" id="PS51186"/>
    </source>
</evidence>
<evidence type="ECO:0000313" key="5">
    <source>
        <dbReference type="Proteomes" id="UP000218418"/>
    </source>
</evidence>
<proteinExistence type="predicted"/>
<dbReference type="PANTHER" id="PTHR43877">
    <property type="entry name" value="AMINOALKYLPHOSPHONATE N-ACETYLTRANSFERASE-RELATED-RELATED"/>
    <property type="match status" value="1"/>
</dbReference>
<accession>A0A1Z4LJ41</accession>
<name>A0A1Z4LJ41_9CYAN</name>
<dbReference type="CDD" id="cd04301">
    <property type="entry name" value="NAT_SF"/>
    <property type="match status" value="1"/>
</dbReference>
<dbReference type="SUPFAM" id="SSF55729">
    <property type="entry name" value="Acyl-CoA N-acyltransferases (Nat)"/>
    <property type="match status" value="1"/>
</dbReference>
<reference evidence="4 5" key="1">
    <citation type="submission" date="2017-06" db="EMBL/GenBank/DDBJ databases">
        <title>Genome sequencing of cyanobaciteial culture collection at National Institute for Environmental Studies (NIES).</title>
        <authorList>
            <person name="Hirose Y."/>
            <person name="Shimura Y."/>
            <person name="Fujisawa T."/>
            <person name="Nakamura Y."/>
            <person name="Kawachi M."/>
        </authorList>
    </citation>
    <scope>NUCLEOTIDE SEQUENCE [LARGE SCALE GENOMIC DNA]</scope>
    <source>
        <strain evidence="4 5">NIES-267</strain>
    </source>
</reference>
<dbReference type="Gene3D" id="3.40.630.30">
    <property type="match status" value="1"/>
</dbReference>
<dbReference type="PROSITE" id="PS51186">
    <property type="entry name" value="GNAT"/>
    <property type="match status" value="1"/>
</dbReference>
<dbReference type="InterPro" id="IPR016181">
    <property type="entry name" value="Acyl_CoA_acyltransferase"/>
</dbReference>
<keyword evidence="1" id="KW-0808">Transferase</keyword>
<dbReference type="OrthoDB" id="9800797at2"/>
<keyword evidence="5" id="KW-1185">Reference proteome</keyword>
<evidence type="ECO:0000256" key="2">
    <source>
        <dbReference type="ARBA" id="ARBA00023315"/>
    </source>
</evidence>
<protein>
    <recommendedName>
        <fullName evidence="3">N-acetyltransferase domain-containing protein</fullName>
    </recommendedName>
</protein>
<dbReference type="Proteomes" id="UP000218418">
    <property type="component" value="Chromosome"/>
</dbReference>
<evidence type="ECO:0000313" key="4">
    <source>
        <dbReference type="EMBL" id="BAY81256.1"/>
    </source>
</evidence>
<keyword evidence="2" id="KW-0012">Acyltransferase</keyword>
<sequence>MQVNIRQSKPEDLESLLQLQADSLRTLSLYNSNQIESLIRSQKIPKFQSHETIFVAEYENKIVGFTYFLIFLEFRLNGIFVHPDFMRRGIGTKLLNAIEQVAIERKCRVINVMASLSSVDFYKANGYQVIRTSGFHSEFSTWIECVNLEKRLDELTEIEKCCEWFKENFLSFLNF</sequence>
<dbReference type="InterPro" id="IPR050832">
    <property type="entry name" value="Bact_Acetyltransf"/>
</dbReference>
<dbReference type="InterPro" id="IPR000182">
    <property type="entry name" value="GNAT_dom"/>
</dbReference>
<gene>
    <name evidence="4" type="ORF">NIES267_07320</name>
</gene>